<protein>
    <submittedName>
        <fullName evidence="1">PpdK protein</fullName>
    </submittedName>
</protein>
<reference evidence="1" key="1">
    <citation type="submission" date="2021-02" db="EMBL/GenBank/DDBJ databases">
        <authorList>
            <person name="Dougan E. K."/>
            <person name="Rhodes N."/>
            <person name="Thang M."/>
            <person name="Chan C."/>
        </authorList>
    </citation>
    <scope>NUCLEOTIDE SEQUENCE</scope>
</reference>
<sequence>MAGQEVVQKDSALLKWVSEHRLPGITRLVLSSVYFFLNSGPTVLLAVDQADHETNIMVETKIREVMKPKRTGEVDLYTQAEGGRYFGVADGTLPGFTYFGVSPDHLPRVVVFDDSDHWVEDAQYLRVEKLAEHLPRVARMWRVSSTPRGYVLWVAKKFVAFYLKAEPRLNVKFIQEGSSTERKSGPS</sequence>
<dbReference type="OrthoDB" id="437523at2759"/>
<evidence type="ECO:0000313" key="1">
    <source>
        <dbReference type="EMBL" id="CAE7156839.1"/>
    </source>
</evidence>
<accession>A0A812IM54</accession>
<dbReference type="EMBL" id="CAJNIZ010000248">
    <property type="protein sequence ID" value="CAE7156839.1"/>
    <property type="molecule type" value="Genomic_DNA"/>
</dbReference>
<proteinExistence type="predicted"/>
<comment type="caution">
    <text evidence="1">The sequence shown here is derived from an EMBL/GenBank/DDBJ whole genome shotgun (WGS) entry which is preliminary data.</text>
</comment>
<dbReference type="AlphaFoldDB" id="A0A812IM54"/>
<name>A0A812IM54_SYMPI</name>
<keyword evidence="2" id="KW-1185">Reference proteome</keyword>
<evidence type="ECO:0000313" key="2">
    <source>
        <dbReference type="Proteomes" id="UP000649617"/>
    </source>
</evidence>
<dbReference type="Proteomes" id="UP000649617">
    <property type="component" value="Unassembled WGS sequence"/>
</dbReference>
<gene>
    <name evidence="1" type="primary">ppdK</name>
    <name evidence="1" type="ORF">SPIL2461_LOCUS359</name>
</gene>
<organism evidence="1 2">
    <name type="scientific">Symbiodinium pilosum</name>
    <name type="common">Dinoflagellate</name>
    <dbReference type="NCBI Taxonomy" id="2952"/>
    <lineage>
        <taxon>Eukaryota</taxon>
        <taxon>Sar</taxon>
        <taxon>Alveolata</taxon>
        <taxon>Dinophyceae</taxon>
        <taxon>Suessiales</taxon>
        <taxon>Symbiodiniaceae</taxon>
        <taxon>Symbiodinium</taxon>
    </lineage>
</organism>